<dbReference type="GO" id="GO:0005829">
    <property type="term" value="C:cytosol"/>
    <property type="evidence" value="ECO:0007669"/>
    <property type="project" value="TreeGrafter"/>
</dbReference>
<gene>
    <name evidence="3" type="ORF">N180_14040</name>
</gene>
<dbReference type="RefSeq" id="WP_037442919.1">
    <property type="nucleotide sequence ID" value="NZ_JNFF01000088.1"/>
</dbReference>
<dbReference type="Gene3D" id="3.40.50.1360">
    <property type="match status" value="1"/>
</dbReference>
<dbReference type="EMBL" id="JNFF01000088">
    <property type="protein sequence ID" value="KEQ29027.1"/>
    <property type="molecule type" value="Genomic_DNA"/>
</dbReference>
<name>A0A081PEA4_9SPHI</name>
<protein>
    <recommendedName>
        <fullName evidence="2">Ribose 5-phosphate isomerase A</fullName>
        <ecNumber evidence="2">5.3.1.6</ecNumber>
    </recommendedName>
</protein>
<reference evidence="3 4" key="1">
    <citation type="journal article" date="1992" name="Int. J. Syst. Bacteriol.">
        <title>Sphingobacterium antarcticus sp. nov. a Psychrotrophic Bacterium from the Soils of Schirmacher Oasis, Antarctica.</title>
        <authorList>
            <person name="Shivaji S."/>
            <person name="Ray M.K."/>
            <person name="Rao N.S."/>
            <person name="Saiserr L."/>
            <person name="Jagannadham M.V."/>
            <person name="Kumar G.S."/>
            <person name="Reddy G."/>
            <person name="Bhargava P.M."/>
        </authorList>
    </citation>
    <scope>NUCLEOTIDE SEQUENCE [LARGE SCALE GENOMIC DNA]</scope>
    <source>
        <strain evidence="3 4">4BY</strain>
    </source>
</reference>
<evidence type="ECO:0000313" key="4">
    <source>
        <dbReference type="Proteomes" id="UP000028007"/>
    </source>
</evidence>
<organism evidence="3 4">
    <name type="scientific">Pedobacter antarcticus 4BY</name>
    <dbReference type="NCBI Taxonomy" id="1358423"/>
    <lineage>
        <taxon>Bacteria</taxon>
        <taxon>Pseudomonadati</taxon>
        <taxon>Bacteroidota</taxon>
        <taxon>Sphingobacteriia</taxon>
        <taxon>Sphingobacteriales</taxon>
        <taxon>Sphingobacteriaceae</taxon>
        <taxon>Pedobacter</taxon>
    </lineage>
</organism>
<sequence length="230" mass="25254">MNELKKEAARAALPFLKPNQIIGLGAGATIGHLVDLIYKEIAFKDSISFVTPSLPTAQLLQNCSLACLDYADLSKIDYHFDGCDQVDENLNALKSGAGIHTEEKICAAMAQEFIILVDKDKSVHVLNTTFPLCVELLPKALTFVKSTVESLYCEQQVRLSLRINDKVNDPVITANGNFLLDVYFDTMPDLGELNKTIKSLPGVIDHSLFYQIASKVIIAASEGVRILKAR</sequence>
<evidence type="ECO:0000256" key="1">
    <source>
        <dbReference type="ARBA" id="ARBA00023235"/>
    </source>
</evidence>
<dbReference type="GO" id="GO:0009052">
    <property type="term" value="P:pentose-phosphate shunt, non-oxidative branch"/>
    <property type="evidence" value="ECO:0007669"/>
    <property type="project" value="InterPro"/>
</dbReference>
<dbReference type="eggNOG" id="COG0120">
    <property type="taxonomic scope" value="Bacteria"/>
</dbReference>
<dbReference type="NCBIfam" id="TIGR00021">
    <property type="entry name" value="rpiA"/>
    <property type="match status" value="1"/>
</dbReference>
<dbReference type="InterPro" id="IPR004788">
    <property type="entry name" value="Ribose5P_isomerase_type_A"/>
</dbReference>
<dbReference type="Gene3D" id="3.30.70.260">
    <property type="match status" value="1"/>
</dbReference>
<dbReference type="GO" id="GO:0004751">
    <property type="term" value="F:ribose-5-phosphate isomerase activity"/>
    <property type="evidence" value="ECO:0007669"/>
    <property type="project" value="UniProtKB-UniRule"/>
</dbReference>
<proteinExistence type="predicted"/>
<dbReference type="GO" id="GO:0006014">
    <property type="term" value="P:D-ribose metabolic process"/>
    <property type="evidence" value="ECO:0007669"/>
    <property type="project" value="TreeGrafter"/>
</dbReference>
<dbReference type="Pfam" id="PF06026">
    <property type="entry name" value="Rib_5-P_isom_A"/>
    <property type="match status" value="1"/>
</dbReference>
<accession>A0A081PEA4</accession>
<evidence type="ECO:0000313" key="3">
    <source>
        <dbReference type="EMBL" id="KEQ29027.1"/>
    </source>
</evidence>
<keyword evidence="1" id="KW-0413">Isomerase</keyword>
<dbReference type="SUPFAM" id="SSF100950">
    <property type="entry name" value="NagB/RpiA/CoA transferase-like"/>
    <property type="match status" value="1"/>
</dbReference>
<dbReference type="CDD" id="cd01398">
    <property type="entry name" value="RPI_A"/>
    <property type="match status" value="1"/>
</dbReference>
<comment type="caution">
    <text evidence="3">The sequence shown here is derived from an EMBL/GenBank/DDBJ whole genome shotgun (WGS) entry which is preliminary data.</text>
</comment>
<evidence type="ECO:0000256" key="2">
    <source>
        <dbReference type="NCBIfam" id="TIGR00021"/>
    </source>
</evidence>
<dbReference type="Proteomes" id="UP000028007">
    <property type="component" value="Unassembled WGS sequence"/>
</dbReference>
<dbReference type="PANTHER" id="PTHR11934">
    <property type="entry name" value="RIBOSE-5-PHOSPHATE ISOMERASE"/>
    <property type="match status" value="1"/>
</dbReference>
<dbReference type="SUPFAM" id="SSF75445">
    <property type="entry name" value="D-ribose-5-phosphate isomerase (RpiA), lid domain"/>
    <property type="match status" value="1"/>
</dbReference>
<dbReference type="OrthoDB" id="5870696at2"/>
<dbReference type="AlphaFoldDB" id="A0A081PEA4"/>
<dbReference type="InterPro" id="IPR037171">
    <property type="entry name" value="NagB/RpiA_transferase-like"/>
</dbReference>
<dbReference type="EC" id="5.3.1.6" evidence="2"/>
<dbReference type="PANTHER" id="PTHR11934:SF0">
    <property type="entry name" value="RIBOSE-5-PHOSPHATE ISOMERASE"/>
    <property type="match status" value="1"/>
</dbReference>
<keyword evidence="4" id="KW-1185">Reference proteome</keyword>